<keyword evidence="7" id="KW-0539">Nucleus</keyword>
<feature type="region of interest" description="Disordered" evidence="9">
    <location>
        <begin position="750"/>
        <end position="790"/>
    </location>
</feature>
<evidence type="ECO:0000256" key="3">
    <source>
        <dbReference type="ARBA" id="ARBA00022771"/>
    </source>
</evidence>
<dbReference type="InterPro" id="IPR019786">
    <property type="entry name" value="Zinc_finger_PHD-type_CS"/>
</dbReference>
<name>A0A8J2QAM5_9BILA</name>
<protein>
    <recommendedName>
        <fullName evidence="10">PHD-type domain-containing protein</fullName>
    </recommendedName>
</protein>
<sequence>MSITDVPGTDHHVGEIIPSTDDDNNARVAEDQPQEEGSDEKQQNQSWITTNKSTLLSQDTATDEAYSLEPSEDYALHYLTQSVVKMIDNIGFSTCHESVLNILTDLCRRYMQKLWVDSKVFAEHAGRRYPIFEDANMVFGKLMFSAAELHSFMKQVQHDPLENSVPLFPVRKSSTNLLGIYGPVSDKELAERPEHIPRYFPAMHPEWCIDHVGVRAVNVLMKDAALRQAKNNRCTPRGRVTRPRISFPDFSGSTAKELGFVRPQKLPSRKVIEEPSGISSSANIAALQTTSTATNSATKTKHRKWSAHEPAGSSKHCDEHHVKAETPKEKDITDKSFSQRSIGMFGMPPSALVHPENVVIEKMKKKKKRDRDRDEDRTRERKIKHRDKGKPKEKNEGNPSASSAISLAIESFANEKASTSASCLIDVKSDDQAKKSANRKQSILSALHKQPSSSEHQQIGRDVINLKNVTNEKSLIDVHFSHCLSGSSREDRAVCIKKEGAYKFKHDHSVDLRVNDDHSASGAGLQTPEVLLPQHSSVSAGDVGEDGISDGSKAIQKAKEEVKDGIQQSDKRDPSRSTVVEIAKGKLEKQKFGEKGCEWKKAARKTAAEDSLSMIIDGIAKNSTTDNIPPPQDLKALKVVLSRSAGQKVFTALSPSSGTERAAKEEEQKCDPGSVQSGANINPFSNDESQVAESIYEKKKHRKEKDRDKHHSKEHKRKDKEKYKEHKKSKTKDKEKEYIKLRPEKLCLKRPGEHILPDETPTPKIPKLKIRFGSNSSGVSASPSVSTTSTILTSTLSSDQLSERDNLSLVDQSIQIMQPTNKLEVAEATNPFHASLKSDVNIKPRKRQPVTKAELKALPKLPLKARTYGTKEGSGLTSGQGLAEVAVKTVISRADSELEQRNYAQQATGKRIRVDNGKKEFLGSCFDPYDAVASSPAEKLFKSMEKERSCESHVQGMTPKDWGQLASADTLSTCLTDGRRQERESLKRDLGGLKRKPDQVDVEAELGSVKPKFGKEKDPFKHTCDAVLPFDKEKLFIKDRSLGKLKCKEPEKEKRRERHHSFEKVKENVREKESHYMQKAPEKEKDQTKRDEKGLGIVDEKKEAQQDRQREKESDGEKKKGSDEGEKGKGRKIEMIGIRSGDISGSCTAGDNKKHREKVGNVAGFEGRRKRKSVDKDEERGKGAEDAKKYSKERGCSSETKEKAKHHSRKTAVEVKGKGRDKDFKDKEKRKKHSSSWDREHSAGKSTKEVENVSSNEDESFGCLKNVKNNNSGKDELTGDTNSSYLPYDAMQKTDRVIFAKEQLSKRCSADSDIFGSRSSTADSLTKSSDKKSAILDSDDSLDTMWICPECSVAYVEGATDMVGCDACDNWFHWNCVGLLVAPPDDAPWYCQNCAKKKLKKKNVLKSSTSKKGKK</sequence>
<keyword evidence="12" id="KW-1185">Reference proteome</keyword>
<dbReference type="GO" id="GO:0046982">
    <property type="term" value="F:protein heterodimerization activity"/>
    <property type="evidence" value="ECO:0007669"/>
    <property type="project" value="InterPro"/>
</dbReference>
<evidence type="ECO:0000256" key="7">
    <source>
        <dbReference type="ARBA" id="ARBA00023242"/>
    </source>
</evidence>
<feature type="region of interest" description="Disordered" evidence="9">
    <location>
        <begin position="648"/>
        <end position="738"/>
    </location>
</feature>
<dbReference type="Proteomes" id="UP000746747">
    <property type="component" value="Unassembled WGS sequence"/>
</dbReference>
<feature type="compositionally biased region" description="Basic and acidic residues" evidence="9">
    <location>
        <begin position="1174"/>
        <end position="1202"/>
    </location>
</feature>
<dbReference type="PROSITE" id="PS50016">
    <property type="entry name" value="ZF_PHD_2"/>
    <property type="match status" value="1"/>
</dbReference>
<feature type="compositionally biased region" description="Basic and acidic residues" evidence="9">
    <location>
        <begin position="1046"/>
        <end position="1134"/>
    </location>
</feature>
<feature type="region of interest" description="Disordered" evidence="9">
    <location>
        <begin position="537"/>
        <end position="577"/>
    </location>
</feature>
<keyword evidence="3 8" id="KW-0863">Zinc-finger</keyword>
<evidence type="ECO:0000259" key="10">
    <source>
        <dbReference type="PROSITE" id="PS50016"/>
    </source>
</evidence>
<dbReference type="InterPro" id="IPR009072">
    <property type="entry name" value="Histone-fold"/>
</dbReference>
<dbReference type="InterPro" id="IPR006565">
    <property type="entry name" value="BTP"/>
</dbReference>
<reference evidence="11" key="1">
    <citation type="submission" date="2021-09" db="EMBL/GenBank/DDBJ databases">
        <authorList>
            <consortium name="Pathogen Informatics"/>
        </authorList>
    </citation>
    <scope>NUCLEOTIDE SEQUENCE</scope>
</reference>
<dbReference type="Gene3D" id="1.10.20.10">
    <property type="entry name" value="Histone, subunit A"/>
    <property type="match status" value="1"/>
</dbReference>
<dbReference type="GO" id="GO:0008270">
    <property type="term" value="F:zinc ion binding"/>
    <property type="evidence" value="ECO:0007669"/>
    <property type="project" value="UniProtKB-KW"/>
</dbReference>
<evidence type="ECO:0000256" key="5">
    <source>
        <dbReference type="ARBA" id="ARBA00023015"/>
    </source>
</evidence>
<feature type="compositionally biased region" description="Basic residues" evidence="9">
    <location>
        <begin position="380"/>
        <end position="389"/>
    </location>
</feature>
<feature type="compositionally biased region" description="Polar residues" evidence="9">
    <location>
        <begin position="43"/>
        <end position="52"/>
    </location>
</feature>
<evidence type="ECO:0000256" key="6">
    <source>
        <dbReference type="ARBA" id="ARBA00023163"/>
    </source>
</evidence>
<dbReference type="PANTHER" id="PTHR46452">
    <property type="entry name" value="TRANSCRIPTION INITIATION FACTOR TFIID SUBUNIT 3"/>
    <property type="match status" value="1"/>
</dbReference>
<feature type="compositionally biased region" description="Basic residues" evidence="9">
    <location>
        <begin position="712"/>
        <end position="731"/>
    </location>
</feature>
<evidence type="ECO:0000256" key="4">
    <source>
        <dbReference type="ARBA" id="ARBA00022833"/>
    </source>
</evidence>
<comment type="subcellular location">
    <subcellularLocation>
        <location evidence="1">Nucleus</location>
    </subcellularLocation>
</comment>
<dbReference type="Gene3D" id="3.30.40.10">
    <property type="entry name" value="Zinc/RING finger domain, C3HC4 (zinc finger)"/>
    <property type="match status" value="1"/>
</dbReference>
<dbReference type="GO" id="GO:0002039">
    <property type="term" value="F:p53 binding"/>
    <property type="evidence" value="ECO:0007669"/>
    <property type="project" value="TreeGrafter"/>
</dbReference>
<keyword evidence="6" id="KW-0804">Transcription</keyword>
<dbReference type="InterPro" id="IPR001965">
    <property type="entry name" value="Znf_PHD"/>
</dbReference>
<feature type="compositionally biased region" description="Basic and acidic residues" evidence="9">
    <location>
        <begin position="1211"/>
        <end position="1227"/>
    </location>
</feature>
<dbReference type="Pfam" id="PF07524">
    <property type="entry name" value="Bromo_TP"/>
    <property type="match status" value="1"/>
</dbReference>
<dbReference type="GO" id="GO:0045944">
    <property type="term" value="P:positive regulation of transcription by RNA polymerase II"/>
    <property type="evidence" value="ECO:0007669"/>
    <property type="project" value="TreeGrafter"/>
</dbReference>
<dbReference type="InterPro" id="IPR019787">
    <property type="entry name" value="Znf_PHD-finger"/>
</dbReference>
<keyword evidence="4" id="KW-0862">Zinc</keyword>
<feature type="region of interest" description="Disordered" evidence="9">
    <location>
        <begin position="436"/>
        <end position="459"/>
    </location>
</feature>
<dbReference type="SMART" id="SM00576">
    <property type="entry name" value="BTP"/>
    <property type="match status" value="1"/>
</dbReference>
<feature type="compositionally biased region" description="Basic and acidic residues" evidence="9">
    <location>
        <begin position="1235"/>
        <end position="1251"/>
    </location>
</feature>
<proteinExistence type="predicted"/>
<dbReference type="EMBL" id="CAKAEH010001537">
    <property type="protein sequence ID" value="CAG9537348.1"/>
    <property type="molecule type" value="Genomic_DNA"/>
</dbReference>
<accession>A0A8J2QAM5</accession>
<feature type="compositionally biased region" description="Polar residues" evidence="9">
    <location>
        <begin position="439"/>
        <end position="457"/>
    </location>
</feature>
<comment type="caution">
    <text evidence="11">The sequence shown here is derived from an EMBL/GenBank/DDBJ whole genome shotgun (WGS) entry which is preliminary data.</text>
</comment>
<dbReference type="Pfam" id="PF00628">
    <property type="entry name" value="PHD"/>
    <property type="match status" value="1"/>
</dbReference>
<feature type="compositionally biased region" description="Polar residues" evidence="9">
    <location>
        <begin position="674"/>
        <end position="692"/>
    </location>
</feature>
<feature type="region of interest" description="Disordered" evidence="9">
    <location>
        <begin position="290"/>
        <end position="402"/>
    </location>
</feature>
<feature type="compositionally biased region" description="Basic and acidic residues" evidence="9">
    <location>
        <begin position="661"/>
        <end position="670"/>
    </location>
</feature>
<dbReference type="PANTHER" id="PTHR46452:SF1">
    <property type="entry name" value="TRANSCRIPTION INITIATION FACTOR TFIID SUBUNIT 3"/>
    <property type="match status" value="1"/>
</dbReference>
<evidence type="ECO:0000256" key="1">
    <source>
        <dbReference type="ARBA" id="ARBA00004123"/>
    </source>
</evidence>
<feature type="region of interest" description="Disordered" evidence="9">
    <location>
        <begin position="1"/>
        <end position="52"/>
    </location>
</feature>
<evidence type="ECO:0000256" key="9">
    <source>
        <dbReference type="SAM" id="MobiDB-lite"/>
    </source>
</evidence>
<dbReference type="GO" id="GO:0005669">
    <property type="term" value="C:transcription factor TFIID complex"/>
    <property type="evidence" value="ECO:0007669"/>
    <property type="project" value="TreeGrafter"/>
</dbReference>
<feature type="compositionally biased region" description="Basic and acidic residues" evidence="9">
    <location>
        <begin position="557"/>
        <end position="575"/>
    </location>
</feature>
<dbReference type="InterPro" id="IPR013083">
    <property type="entry name" value="Znf_RING/FYVE/PHD"/>
</dbReference>
<evidence type="ECO:0000256" key="2">
    <source>
        <dbReference type="ARBA" id="ARBA00022723"/>
    </source>
</evidence>
<keyword evidence="5" id="KW-0805">Transcription regulation</keyword>
<dbReference type="SUPFAM" id="SSF57903">
    <property type="entry name" value="FYVE/PHD zinc finger"/>
    <property type="match status" value="1"/>
</dbReference>
<dbReference type="InterPro" id="IPR011011">
    <property type="entry name" value="Znf_FYVE_PHD"/>
</dbReference>
<feature type="region of interest" description="Disordered" evidence="9">
    <location>
        <begin position="1046"/>
        <end position="1267"/>
    </location>
</feature>
<dbReference type="OrthoDB" id="436852at2759"/>
<feature type="domain" description="PHD-type" evidence="10">
    <location>
        <begin position="1345"/>
        <end position="1397"/>
    </location>
</feature>
<dbReference type="CDD" id="cd15522">
    <property type="entry name" value="PHD_TAF3"/>
    <property type="match status" value="1"/>
</dbReference>
<feature type="compositionally biased region" description="Low complexity" evidence="9">
    <location>
        <begin position="773"/>
        <end position="790"/>
    </location>
</feature>
<evidence type="ECO:0000256" key="8">
    <source>
        <dbReference type="PROSITE-ProRule" id="PRU00146"/>
    </source>
</evidence>
<dbReference type="PROSITE" id="PS01359">
    <property type="entry name" value="ZF_PHD_1"/>
    <property type="match status" value="1"/>
</dbReference>
<evidence type="ECO:0000313" key="12">
    <source>
        <dbReference type="Proteomes" id="UP000746747"/>
    </source>
</evidence>
<gene>
    <name evidence="11" type="ORF">CJOHNSTONI_LOCUS7173</name>
</gene>
<dbReference type="SMART" id="SM00249">
    <property type="entry name" value="PHD"/>
    <property type="match status" value="1"/>
</dbReference>
<keyword evidence="2" id="KW-0479">Metal-binding</keyword>
<feature type="compositionally biased region" description="Basic and acidic residues" evidence="9">
    <location>
        <begin position="315"/>
        <end position="334"/>
    </location>
</feature>
<organism evidence="11 12">
    <name type="scientific">Cercopithifilaria johnstoni</name>
    <dbReference type="NCBI Taxonomy" id="2874296"/>
    <lineage>
        <taxon>Eukaryota</taxon>
        <taxon>Metazoa</taxon>
        <taxon>Ecdysozoa</taxon>
        <taxon>Nematoda</taxon>
        <taxon>Chromadorea</taxon>
        <taxon>Rhabditida</taxon>
        <taxon>Spirurina</taxon>
        <taxon>Spiruromorpha</taxon>
        <taxon>Filarioidea</taxon>
        <taxon>Onchocercidae</taxon>
        <taxon>Cercopithifilaria</taxon>
    </lineage>
</organism>
<evidence type="ECO:0000313" key="11">
    <source>
        <dbReference type="EMBL" id="CAG9537348.1"/>
    </source>
</evidence>